<accession>A0A8H7S7V0</accession>
<dbReference type="PRINTS" id="PR00171">
    <property type="entry name" value="SUGRTRNSPORT"/>
</dbReference>
<dbReference type="GO" id="GO:0015149">
    <property type="term" value="F:hexose transmembrane transporter activity"/>
    <property type="evidence" value="ECO:0007669"/>
    <property type="project" value="TreeGrafter"/>
</dbReference>
<evidence type="ECO:0000256" key="3">
    <source>
        <dbReference type="ARBA" id="ARBA00022448"/>
    </source>
</evidence>
<evidence type="ECO:0000256" key="1">
    <source>
        <dbReference type="ARBA" id="ARBA00004141"/>
    </source>
</evidence>
<feature type="transmembrane region" description="Helical" evidence="7">
    <location>
        <begin position="171"/>
        <end position="193"/>
    </location>
</feature>
<dbReference type="InterPro" id="IPR045263">
    <property type="entry name" value="GLUT"/>
</dbReference>
<feature type="transmembrane region" description="Helical" evidence="7">
    <location>
        <begin position="386"/>
        <end position="409"/>
    </location>
</feature>
<keyword evidence="4 7" id="KW-0812">Transmembrane</keyword>
<evidence type="ECO:0000256" key="7">
    <source>
        <dbReference type="SAM" id="Phobius"/>
    </source>
</evidence>
<feature type="transmembrane region" description="Helical" evidence="7">
    <location>
        <begin position="81"/>
        <end position="101"/>
    </location>
</feature>
<feature type="transmembrane region" description="Helical" evidence="7">
    <location>
        <begin position="199"/>
        <end position="221"/>
    </location>
</feature>
<gene>
    <name evidence="9" type="ORF">INT45_002949</name>
</gene>
<evidence type="ECO:0000256" key="5">
    <source>
        <dbReference type="ARBA" id="ARBA00022989"/>
    </source>
</evidence>
<feature type="transmembrane region" description="Helical" evidence="7">
    <location>
        <begin position="138"/>
        <end position="159"/>
    </location>
</feature>
<dbReference type="InterPro" id="IPR005829">
    <property type="entry name" value="Sugar_transporter_CS"/>
</dbReference>
<feature type="transmembrane region" description="Helical" evidence="7">
    <location>
        <begin position="507"/>
        <end position="527"/>
    </location>
</feature>
<dbReference type="PROSITE" id="PS50850">
    <property type="entry name" value="MFS"/>
    <property type="match status" value="1"/>
</dbReference>
<dbReference type="InterPro" id="IPR005828">
    <property type="entry name" value="MFS_sugar_transport-like"/>
</dbReference>
<dbReference type="SUPFAM" id="SSF103473">
    <property type="entry name" value="MFS general substrate transporter"/>
    <property type="match status" value="1"/>
</dbReference>
<dbReference type="PANTHER" id="PTHR23503:SF8">
    <property type="entry name" value="FACILITATED GLUCOSE TRANSPORTER PROTEIN 1"/>
    <property type="match status" value="1"/>
</dbReference>
<dbReference type="GO" id="GO:0016020">
    <property type="term" value="C:membrane"/>
    <property type="evidence" value="ECO:0007669"/>
    <property type="project" value="UniProtKB-SubCell"/>
</dbReference>
<feature type="transmembrane region" description="Helical" evidence="7">
    <location>
        <begin position="416"/>
        <end position="437"/>
    </location>
</feature>
<keyword evidence="3" id="KW-0813">Transport</keyword>
<dbReference type="InterPro" id="IPR020846">
    <property type="entry name" value="MFS_dom"/>
</dbReference>
<proteinExistence type="inferred from homology"/>
<dbReference type="Proteomes" id="UP000646827">
    <property type="component" value="Unassembled WGS sequence"/>
</dbReference>
<dbReference type="InterPro" id="IPR003663">
    <property type="entry name" value="Sugar/inositol_transpt"/>
</dbReference>
<dbReference type="PANTHER" id="PTHR23503">
    <property type="entry name" value="SOLUTE CARRIER FAMILY 2"/>
    <property type="match status" value="1"/>
</dbReference>
<sequence>MAGDTTKNNNNNKTDSTQAGVHPFVILCSIVASMGTFNAGINTSALNIPGYFVRNCPNADPGEVTYFPETVLPECIPMNDFVWGIATGMFALGGLVGGIIAGHLAEYTGRRDTMFIINSTFFIGAILMGPATTSVMFIIGRIFVGIGSGSMSVLVSMYIAEIAPPKQRGMLVGLLQLFATCGFLVIELCGLGLQSAIGWHISSVITVIPALLQIILLPFCVRSPRWLVNQNRVDEAYKALSKLRQGDIDVEFNDMTHFSSSSSRNTGKNVDYNTSFTLSPPSLSSSINNGSTIITYQQQSNYQQQSYNSIYKNKQSLTLTLSPPLPAEEETKEGESLSLIQLMRIPVLAKFTLKMISLHTGFQLCGILAIMYYSTSIFQTTFDRNYAAYVTVGVSGVFVIFTMIGLILVDRLGRKALILFSSVTMCISCILMTVALIFDKSIFQVVCIMLFVATFAVGLGICPFLFASESFPTYAIGAGCSAALMSNWFFNFAIGLLFPTLMKALDVYVFVPFAVVTLLLAIFTYFFTVETACKSIDEIGRELGWYDLEPKKFLQKT</sequence>
<dbReference type="OrthoDB" id="4540492at2759"/>
<name>A0A8H7S7V0_9FUNG</name>
<evidence type="ECO:0000313" key="10">
    <source>
        <dbReference type="Proteomes" id="UP000646827"/>
    </source>
</evidence>
<dbReference type="Gene3D" id="1.20.1250.20">
    <property type="entry name" value="MFS general substrate transporter like domains"/>
    <property type="match status" value="2"/>
</dbReference>
<reference evidence="9 10" key="1">
    <citation type="submission" date="2020-12" db="EMBL/GenBank/DDBJ databases">
        <title>Metabolic potential, ecology and presence of endohyphal bacteria is reflected in genomic diversity of Mucoromycotina.</title>
        <authorList>
            <person name="Muszewska A."/>
            <person name="Okrasinska A."/>
            <person name="Steczkiewicz K."/>
            <person name="Drgas O."/>
            <person name="Orlowska M."/>
            <person name="Perlinska-Lenart U."/>
            <person name="Aleksandrzak-Piekarczyk T."/>
            <person name="Szatraj K."/>
            <person name="Zielenkiewicz U."/>
            <person name="Pilsyk S."/>
            <person name="Malc E."/>
            <person name="Mieczkowski P."/>
            <person name="Kruszewska J.S."/>
            <person name="Biernat P."/>
            <person name="Pawlowska J."/>
        </authorList>
    </citation>
    <scope>NUCLEOTIDE SEQUENCE [LARGE SCALE GENOMIC DNA]</scope>
    <source>
        <strain evidence="9 10">CBS 142.35</strain>
    </source>
</reference>
<dbReference type="InterPro" id="IPR036259">
    <property type="entry name" value="MFS_trans_sf"/>
</dbReference>
<evidence type="ECO:0000256" key="6">
    <source>
        <dbReference type="ARBA" id="ARBA00023136"/>
    </source>
</evidence>
<keyword evidence="10" id="KW-1185">Reference proteome</keyword>
<dbReference type="Pfam" id="PF00083">
    <property type="entry name" value="Sugar_tr"/>
    <property type="match status" value="2"/>
</dbReference>
<feature type="transmembrane region" description="Helical" evidence="7">
    <location>
        <begin position="113"/>
        <end position="132"/>
    </location>
</feature>
<dbReference type="PROSITE" id="PS00217">
    <property type="entry name" value="SUGAR_TRANSPORT_2"/>
    <property type="match status" value="1"/>
</dbReference>
<evidence type="ECO:0000256" key="2">
    <source>
        <dbReference type="ARBA" id="ARBA00010992"/>
    </source>
</evidence>
<comment type="caution">
    <text evidence="9">The sequence shown here is derived from an EMBL/GenBank/DDBJ whole genome shotgun (WGS) entry which is preliminary data.</text>
</comment>
<comment type="similarity">
    <text evidence="2">Belongs to the major facilitator superfamily. Sugar transporter (TC 2.A.1.1) family.</text>
</comment>
<evidence type="ECO:0000259" key="8">
    <source>
        <dbReference type="PROSITE" id="PS50850"/>
    </source>
</evidence>
<dbReference type="EMBL" id="JAEPRB010000043">
    <property type="protein sequence ID" value="KAG2224410.1"/>
    <property type="molecule type" value="Genomic_DNA"/>
</dbReference>
<dbReference type="PROSITE" id="PS00216">
    <property type="entry name" value="SUGAR_TRANSPORT_1"/>
    <property type="match status" value="1"/>
</dbReference>
<organism evidence="9 10">
    <name type="scientific">Circinella minor</name>
    <dbReference type="NCBI Taxonomy" id="1195481"/>
    <lineage>
        <taxon>Eukaryota</taxon>
        <taxon>Fungi</taxon>
        <taxon>Fungi incertae sedis</taxon>
        <taxon>Mucoromycota</taxon>
        <taxon>Mucoromycotina</taxon>
        <taxon>Mucoromycetes</taxon>
        <taxon>Mucorales</taxon>
        <taxon>Lichtheimiaceae</taxon>
        <taxon>Circinella</taxon>
    </lineage>
</organism>
<keyword evidence="5 7" id="KW-1133">Transmembrane helix</keyword>
<evidence type="ECO:0000313" key="9">
    <source>
        <dbReference type="EMBL" id="KAG2224410.1"/>
    </source>
</evidence>
<evidence type="ECO:0000256" key="4">
    <source>
        <dbReference type="ARBA" id="ARBA00022692"/>
    </source>
</evidence>
<feature type="transmembrane region" description="Helical" evidence="7">
    <location>
        <begin position="474"/>
        <end position="501"/>
    </location>
</feature>
<feature type="transmembrane region" description="Helical" evidence="7">
    <location>
        <begin position="351"/>
        <end position="374"/>
    </location>
</feature>
<keyword evidence="6 7" id="KW-0472">Membrane</keyword>
<feature type="transmembrane region" description="Helical" evidence="7">
    <location>
        <begin position="443"/>
        <end position="467"/>
    </location>
</feature>
<comment type="subcellular location">
    <subcellularLocation>
        <location evidence="1">Membrane</location>
        <topology evidence="1">Multi-pass membrane protein</topology>
    </subcellularLocation>
</comment>
<dbReference type="AlphaFoldDB" id="A0A8H7S7V0"/>
<feature type="transmembrane region" description="Helical" evidence="7">
    <location>
        <begin position="21"/>
        <end position="41"/>
    </location>
</feature>
<protein>
    <recommendedName>
        <fullName evidence="8">Major facilitator superfamily (MFS) profile domain-containing protein</fullName>
    </recommendedName>
</protein>
<feature type="domain" description="Major facilitator superfamily (MFS) profile" evidence="8">
    <location>
        <begin position="28"/>
        <end position="532"/>
    </location>
</feature>